<reference evidence="1 2" key="1">
    <citation type="submission" date="2017-03" db="EMBL/GenBank/DDBJ databases">
        <title>Complete genome sequence of Candidatus 'Thiodictyon syntrophicum' sp. nov. strain Cad16T, a photolithoautotroph purple sulfur bacterium isolated from an alpine meromictic lake.</title>
        <authorList>
            <person name="Luedin S.M."/>
            <person name="Pothier J.F."/>
            <person name="Danza F."/>
            <person name="Storelli N."/>
            <person name="Wittwer M."/>
            <person name="Tonolla M."/>
        </authorList>
    </citation>
    <scope>NUCLEOTIDE SEQUENCE [LARGE SCALE GENOMIC DNA]</scope>
    <source>
        <strain evidence="1 2">Cad16T</strain>
    </source>
</reference>
<proteinExistence type="predicted"/>
<dbReference type="KEGG" id="tsy:THSYN_15355"/>
<dbReference type="RefSeq" id="WP_100919928.1">
    <property type="nucleotide sequence ID" value="NZ_CP020370.1"/>
</dbReference>
<organism evidence="1 2">
    <name type="scientific">Candidatus Thiodictyon syntrophicum</name>
    <dbReference type="NCBI Taxonomy" id="1166950"/>
    <lineage>
        <taxon>Bacteria</taxon>
        <taxon>Pseudomonadati</taxon>
        <taxon>Pseudomonadota</taxon>
        <taxon>Gammaproteobacteria</taxon>
        <taxon>Chromatiales</taxon>
        <taxon>Chromatiaceae</taxon>
        <taxon>Thiodictyon</taxon>
    </lineage>
</organism>
<dbReference type="Proteomes" id="UP000232638">
    <property type="component" value="Chromosome"/>
</dbReference>
<evidence type="ECO:0008006" key="3">
    <source>
        <dbReference type="Google" id="ProtNLM"/>
    </source>
</evidence>
<dbReference type="OrthoDB" id="4070623at2"/>
<dbReference type="Pfam" id="PF05954">
    <property type="entry name" value="Phage_GPD"/>
    <property type="match status" value="1"/>
</dbReference>
<dbReference type="EMBL" id="CP020370">
    <property type="protein sequence ID" value="AUB82189.1"/>
    <property type="molecule type" value="Genomic_DNA"/>
</dbReference>
<dbReference type="AlphaFoldDB" id="A0A2K8U9V4"/>
<keyword evidence="2" id="KW-1185">Reference proteome</keyword>
<dbReference type="SUPFAM" id="SSF69279">
    <property type="entry name" value="Phage tail proteins"/>
    <property type="match status" value="1"/>
</dbReference>
<evidence type="ECO:0000313" key="1">
    <source>
        <dbReference type="EMBL" id="AUB82189.1"/>
    </source>
</evidence>
<sequence>MTESLFTATVPVFKVDGQVHGELARDLLRLEIAEDSSGLKTCAARFIAQGPIPGGEDQGLLYLDGKVLDFGKGFEVSIGPASNDRTVFTGSVSAIEACFREEGEPQVLVLAEDRLMDLRMTRRMKTYEEQSDADIARAIAAEHGIPVEAQAQGPTYDRVQQWNQSDLAFLRERARLIRAEVWIADGTLHFKTRDQRTGTELTLVRGNRLLSLDARADLAHQRTKVKVSGYDAAARDTIDEEATGDAIQAEIAGGRTGPEILAQAFGERVSYRVREAPLKSAEATDWARAELLRRARGFVQVRGVTDGAADLIVGSRLCLERVGNPFEGGGYYVTQVCHTYDLTEGFRTRFAAERPTVGNAVARP</sequence>
<gene>
    <name evidence="1" type="ORF">THSYN_15355</name>
</gene>
<accession>A0A2K8U9V4</accession>
<name>A0A2K8U9V4_9GAMM</name>
<evidence type="ECO:0000313" key="2">
    <source>
        <dbReference type="Proteomes" id="UP000232638"/>
    </source>
</evidence>
<protein>
    <recommendedName>
        <fullName evidence="3">Phage late control D family protein</fullName>
    </recommendedName>
</protein>